<evidence type="ECO:0000313" key="2">
    <source>
        <dbReference type="EMBL" id="KAF1371494.1"/>
    </source>
</evidence>
<reference evidence="2 3" key="1">
    <citation type="submission" date="2019-06" db="EMBL/GenBank/DDBJ databases">
        <title>A chromosome-scale genome assembly of the European perch, Perca fluviatilis.</title>
        <authorList>
            <person name="Roques C."/>
            <person name="Zahm M."/>
            <person name="Cabau C."/>
            <person name="Klopp C."/>
            <person name="Bouchez O."/>
            <person name="Donnadieu C."/>
            <person name="Kuhl H."/>
            <person name="Gislard M."/>
            <person name="Guendouz S."/>
            <person name="Journot L."/>
            <person name="Haffray P."/>
            <person name="Bestin A."/>
            <person name="Morvezen R."/>
            <person name="Feron R."/>
            <person name="Wen M."/>
            <person name="Jouanno E."/>
            <person name="Herpin A."/>
            <person name="Schartl M."/>
            <person name="Postlethwait J."/>
            <person name="Schaerlinger B."/>
            <person name="Chardard D."/>
            <person name="Lecocq T."/>
            <person name="Poncet C."/>
            <person name="Jaffrelo L."/>
            <person name="Lampietro C."/>
            <person name="Guiguen Y."/>
        </authorList>
    </citation>
    <scope>NUCLEOTIDE SEQUENCE [LARGE SCALE GENOMIC DNA]</scope>
    <source>
        <tissue evidence="2">Blood</tissue>
    </source>
</reference>
<feature type="transmembrane region" description="Helical" evidence="1">
    <location>
        <begin position="46"/>
        <end position="66"/>
    </location>
</feature>
<name>A0A6A5E638_PERFL</name>
<accession>A0A6A5E638</accession>
<dbReference type="Proteomes" id="UP000465112">
    <property type="component" value="Unassembled WGS sequence"/>
</dbReference>
<keyword evidence="1" id="KW-0812">Transmembrane</keyword>
<evidence type="ECO:0000313" key="3">
    <source>
        <dbReference type="Proteomes" id="UP000465112"/>
    </source>
</evidence>
<protein>
    <submittedName>
        <fullName evidence="2">Uncharacterized protein</fullName>
    </submittedName>
</protein>
<dbReference type="AlphaFoldDB" id="A0A6A5E638"/>
<gene>
    <name evidence="2" type="ORF">PFLUV_G00277550</name>
</gene>
<proteinExistence type="predicted"/>
<comment type="caution">
    <text evidence="2">The sequence shown here is derived from an EMBL/GenBank/DDBJ whole genome shotgun (WGS) entry which is preliminary data.</text>
</comment>
<dbReference type="EMBL" id="VHII01000030">
    <property type="protein sequence ID" value="KAF1371494.1"/>
    <property type="molecule type" value="Genomic_DNA"/>
</dbReference>
<sequence>MYGKFVTGFLNRTSTLLCAFDCVGYSVASRQCAAALQLLSISISLYFYHISLYWPFYPLYLLLVLFTSLL</sequence>
<keyword evidence="1" id="KW-1133">Transmembrane helix</keyword>
<keyword evidence="1" id="KW-0472">Membrane</keyword>
<keyword evidence="3" id="KW-1185">Reference proteome</keyword>
<organism evidence="2 3">
    <name type="scientific">Perca fluviatilis</name>
    <name type="common">European perch</name>
    <dbReference type="NCBI Taxonomy" id="8168"/>
    <lineage>
        <taxon>Eukaryota</taxon>
        <taxon>Metazoa</taxon>
        <taxon>Chordata</taxon>
        <taxon>Craniata</taxon>
        <taxon>Vertebrata</taxon>
        <taxon>Euteleostomi</taxon>
        <taxon>Actinopterygii</taxon>
        <taxon>Neopterygii</taxon>
        <taxon>Teleostei</taxon>
        <taxon>Neoteleostei</taxon>
        <taxon>Acanthomorphata</taxon>
        <taxon>Eupercaria</taxon>
        <taxon>Perciformes</taxon>
        <taxon>Percoidei</taxon>
        <taxon>Percidae</taxon>
        <taxon>Percinae</taxon>
        <taxon>Perca</taxon>
    </lineage>
</organism>
<evidence type="ECO:0000256" key="1">
    <source>
        <dbReference type="SAM" id="Phobius"/>
    </source>
</evidence>